<reference evidence="1" key="1">
    <citation type="submission" date="2022-04" db="EMBL/GenBank/DDBJ databases">
        <title>Chromosome-scale genome assembly of Holotrichia oblita Faldermann.</title>
        <authorList>
            <person name="Rongchong L."/>
        </authorList>
    </citation>
    <scope>NUCLEOTIDE SEQUENCE</scope>
    <source>
        <strain evidence="1">81SQS9</strain>
    </source>
</reference>
<keyword evidence="2" id="KW-1185">Reference proteome</keyword>
<evidence type="ECO:0000313" key="2">
    <source>
        <dbReference type="Proteomes" id="UP001056778"/>
    </source>
</evidence>
<sequence>MNSLKPIKLSTILIPRKKCLVRIVPRKPEATSLNRVMAFNAEEVNTFFSNLECTFQQYKFLPNRIYNVDETGISNVHIPGRILATKGQKHVGAVTSGERGKLTTVICAMSASGDFVPPMFIFGRGKMQYELTKNGPTNAVYSVSKNGWVNEDLFFRWMKHFAAHVKCSVNDKVLLVMDNHCSHSTLKIFEFCKESSIVIVTLPPHTSHRLQPLEICFYGPLKTAYNQECGNFMKTRNYQKIQQTDIAEIFKKAYNRTATIEKAVKGFETAGIFPLNPHVINEEELAPTQIIVEENQSEINKQNKNPKENKDGMYSKIYEDPKPDLSGISAQKKSFNNSKKKKKPETYDSSTDDSESIDFITNHEETDNEGKTVQATTSFANLLPLPKVGNLPQKKKSRKTYSKIFTSTPNREELESKENAKERKAALAKNKQVKRSLVDTGERQTQ</sequence>
<dbReference type="Proteomes" id="UP001056778">
    <property type="component" value="Chromosome 9"/>
</dbReference>
<organism evidence="1 2">
    <name type="scientific">Holotrichia oblita</name>
    <name type="common">Chafer beetle</name>
    <dbReference type="NCBI Taxonomy" id="644536"/>
    <lineage>
        <taxon>Eukaryota</taxon>
        <taxon>Metazoa</taxon>
        <taxon>Ecdysozoa</taxon>
        <taxon>Arthropoda</taxon>
        <taxon>Hexapoda</taxon>
        <taxon>Insecta</taxon>
        <taxon>Pterygota</taxon>
        <taxon>Neoptera</taxon>
        <taxon>Endopterygota</taxon>
        <taxon>Coleoptera</taxon>
        <taxon>Polyphaga</taxon>
        <taxon>Scarabaeiformia</taxon>
        <taxon>Scarabaeidae</taxon>
        <taxon>Melolonthinae</taxon>
        <taxon>Holotrichia</taxon>
    </lineage>
</organism>
<dbReference type="EMBL" id="CM043023">
    <property type="protein sequence ID" value="KAI4455635.1"/>
    <property type="molecule type" value="Genomic_DNA"/>
</dbReference>
<accession>A0ACB9SKB6</accession>
<proteinExistence type="predicted"/>
<protein>
    <submittedName>
        <fullName evidence="1">Uncharacterized protein</fullName>
    </submittedName>
</protein>
<evidence type="ECO:0000313" key="1">
    <source>
        <dbReference type="EMBL" id="KAI4455635.1"/>
    </source>
</evidence>
<comment type="caution">
    <text evidence="1">The sequence shown here is derived from an EMBL/GenBank/DDBJ whole genome shotgun (WGS) entry which is preliminary data.</text>
</comment>
<name>A0ACB9SKB6_HOLOL</name>
<gene>
    <name evidence="1" type="ORF">MML48_9g00001208</name>
</gene>